<dbReference type="Gene3D" id="3.80.10.10">
    <property type="entry name" value="Ribonuclease Inhibitor"/>
    <property type="match status" value="1"/>
</dbReference>
<comment type="subcellular location">
    <subcellularLocation>
        <location evidence="1">Cytoplasm</location>
        <location evidence="1">Cytoskeleton</location>
        <location evidence="1">Cilium axoneme</location>
    </subcellularLocation>
</comment>
<gene>
    <name evidence="2" type="ORF">DTER00134_LOCUS13970</name>
</gene>
<dbReference type="AlphaFoldDB" id="A0A7S3R0S8"/>
<sequence>MRTCAAAVMLPTKQIQREDRGPSPDVFPFLSLPLSLCDRIAGGLPTSSRASLTCVCKELYNHLPKALQKWDESTTLRLWAEQTKETTPVQELKQLEECSREVLVQLNIGEKTDDPELYKKVKQLLQQAEEGSKAANVLAGVRALKLEAAHAQVLPNIDEYAPNDVVELGALLARKLPRLERLELCCLDLNFSSLILRALGPALPCLQELTMSGVRGSRDGAYRERKLQASHPLPSLSLCLAQLQVLRLCVEGSLRLFSMRSIVHMLKNLETLEVYRVPCEDLGSPQPWESLRKLKVGMCSSDSLNDLLAVCPNLDVLEVGYFGKFTASPYAPLLPSTSLRCFKLQEFSLRHLPALVGMHTPRLQQCIISLVDACMSPREVTVLQEAFHKELPPQALASFPITWNAKVCAWRGSREGTFTLLKDFVACMRVVQGTPLAQGLRGLELENVQVADGDLSDLGTLFPFIERLHLSSDTGCCYGASKLMEAVTSAHLQHLRGLSLNGSMEDVGDDLILSLCQAALDLRKDGSRPMRFVLFIDHRGGSRRGYELKELPLEWRKTVAALASQKHYVKPLPNVQLVTQVFETCVKDPSIWEPVKVASS</sequence>
<name>A0A7S3R0S8_DUNTE</name>
<proteinExistence type="predicted"/>
<organism evidence="2">
    <name type="scientific">Dunaliella tertiolecta</name>
    <name type="common">Green alga</name>
    <dbReference type="NCBI Taxonomy" id="3047"/>
    <lineage>
        <taxon>Eukaryota</taxon>
        <taxon>Viridiplantae</taxon>
        <taxon>Chlorophyta</taxon>
        <taxon>core chlorophytes</taxon>
        <taxon>Chlorophyceae</taxon>
        <taxon>CS clade</taxon>
        <taxon>Chlamydomonadales</taxon>
        <taxon>Dunaliellaceae</taxon>
        <taxon>Dunaliella</taxon>
    </lineage>
</organism>
<dbReference type="EMBL" id="HBIP01023336">
    <property type="protein sequence ID" value="CAE0498897.1"/>
    <property type="molecule type" value="Transcribed_RNA"/>
</dbReference>
<evidence type="ECO:0000313" key="2">
    <source>
        <dbReference type="EMBL" id="CAE0498897.1"/>
    </source>
</evidence>
<accession>A0A7S3R0S8</accession>
<reference evidence="2" key="1">
    <citation type="submission" date="2021-01" db="EMBL/GenBank/DDBJ databases">
        <authorList>
            <person name="Corre E."/>
            <person name="Pelletier E."/>
            <person name="Niang G."/>
            <person name="Scheremetjew M."/>
            <person name="Finn R."/>
            <person name="Kale V."/>
            <person name="Holt S."/>
            <person name="Cochrane G."/>
            <person name="Meng A."/>
            <person name="Brown T."/>
            <person name="Cohen L."/>
        </authorList>
    </citation>
    <scope>NUCLEOTIDE SEQUENCE</scope>
    <source>
        <strain evidence="2">CCMP1320</strain>
    </source>
</reference>
<dbReference type="GO" id="GO:0005930">
    <property type="term" value="C:axoneme"/>
    <property type="evidence" value="ECO:0007669"/>
    <property type="project" value="UniProtKB-SubCell"/>
</dbReference>
<evidence type="ECO:0000256" key="1">
    <source>
        <dbReference type="ARBA" id="ARBA00004430"/>
    </source>
</evidence>
<dbReference type="InterPro" id="IPR032675">
    <property type="entry name" value="LRR_dom_sf"/>
</dbReference>
<evidence type="ECO:0008006" key="3">
    <source>
        <dbReference type="Google" id="ProtNLM"/>
    </source>
</evidence>
<protein>
    <recommendedName>
        <fullName evidence="3">F-box domain-containing protein</fullName>
    </recommendedName>
</protein>
<dbReference type="SUPFAM" id="SSF52047">
    <property type="entry name" value="RNI-like"/>
    <property type="match status" value="1"/>
</dbReference>